<evidence type="ECO:0000313" key="6">
    <source>
        <dbReference type="EMBL" id="KJE77050.1"/>
    </source>
</evidence>
<dbReference type="GO" id="GO:0000976">
    <property type="term" value="F:transcription cis-regulatory region binding"/>
    <property type="evidence" value="ECO:0007669"/>
    <property type="project" value="TreeGrafter"/>
</dbReference>
<dbReference type="PRINTS" id="PR00455">
    <property type="entry name" value="HTHTETR"/>
</dbReference>
<evidence type="ECO:0000256" key="3">
    <source>
        <dbReference type="ARBA" id="ARBA00023163"/>
    </source>
</evidence>
<dbReference type="InterPro" id="IPR050109">
    <property type="entry name" value="HTH-type_TetR-like_transc_reg"/>
</dbReference>
<dbReference type="PROSITE" id="PS01081">
    <property type="entry name" value="HTH_TETR_1"/>
    <property type="match status" value="1"/>
</dbReference>
<dbReference type="InterPro" id="IPR023772">
    <property type="entry name" value="DNA-bd_HTH_TetR-type_CS"/>
</dbReference>
<dbReference type="RefSeq" id="WP_052565727.1">
    <property type="nucleotide sequence ID" value="NZ_JQKF01000008.1"/>
</dbReference>
<dbReference type="InterPro" id="IPR001647">
    <property type="entry name" value="HTH_TetR"/>
</dbReference>
<evidence type="ECO:0000256" key="2">
    <source>
        <dbReference type="ARBA" id="ARBA00023125"/>
    </source>
</evidence>
<dbReference type="GeneID" id="78372408"/>
<dbReference type="OrthoDB" id="4143918at2"/>
<dbReference type="PANTHER" id="PTHR30055:SF238">
    <property type="entry name" value="MYCOFACTOCIN BIOSYNTHESIS TRANSCRIPTIONAL REGULATOR MFTR-RELATED"/>
    <property type="match status" value="1"/>
</dbReference>
<keyword evidence="1" id="KW-0805">Transcription regulation</keyword>
<dbReference type="SUPFAM" id="SSF46689">
    <property type="entry name" value="Homeodomain-like"/>
    <property type="match status" value="1"/>
</dbReference>
<protein>
    <submittedName>
        <fullName evidence="6">DNA-binding transcriptional regulator EnvR</fullName>
    </submittedName>
</protein>
<feature type="DNA-binding region" description="H-T-H motif" evidence="4">
    <location>
        <begin position="38"/>
        <end position="57"/>
    </location>
</feature>
<evidence type="ECO:0000313" key="7">
    <source>
        <dbReference type="Proteomes" id="UP000032336"/>
    </source>
</evidence>
<proteinExistence type="predicted"/>
<reference evidence="6 7" key="1">
    <citation type="submission" date="2015-01" db="EMBL/GenBank/DDBJ databases">
        <title>Draft genome of the acidophilic iron oxidizer Ferrimicrobium acidiphilum strain T23.</title>
        <authorList>
            <person name="Poehlein A."/>
            <person name="Eisen S."/>
            <person name="Schloemann M."/>
            <person name="Johnson B.D."/>
            <person name="Daniel R."/>
            <person name="Muehling M."/>
        </authorList>
    </citation>
    <scope>NUCLEOTIDE SEQUENCE [LARGE SCALE GENOMIC DNA]</scope>
    <source>
        <strain evidence="6 7">T23</strain>
    </source>
</reference>
<comment type="caution">
    <text evidence="6">The sequence shown here is derived from an EMBL/GenBank/DDBJ whole genome shotgun (WGS) entry which is preliminary data.</text>
</comment>
<dbReference type="Pfam" id="PF00440">
    <property type="entry name" value="TetR_N"/>
    <property type="match status" value="1"/>
</dbReference>
<evidence type="ECO:0000256" key="1">
    <source>
        <dbReference type="ARBA" id="ARBA00023015"/>
    </source>
</evidence>
<dbReference type="STRING" id="1121877.FEAC_11760"/>
<dbReference type="Gene3D" id="1.10.357.10">
    <property type="entry name" value="Tetracycline Repressor, domain 2"/>
    <property type="match status" value="1"/>
</dbReference>
<dbReference type="InterPro" id="IPR009057">
    <property type="entry name" value="Homeodomain-like_sf"/>
</dbReference>
<dbReference type="GO" id="GO:0003700">
    <property type="term" value="F:DNA-binding transcription factor activity"/>
    <property type="evidence" value="ECO:0007669"/>
    <property type="project" value="TreeGrafter"/>
</dbReference>
<dbReference type="PROSITE" id="PS50977">
    <property type="entry name" value="HTH_TETR_2"/>
    <property type="match status" value="1"/>
</dbReference>
<accession>A0A0D8FUU7</accession>
<dbReference type="PANTHER" id="PTHR30055">
    <property type="entry name" value="HTH-TYPE TRANSCRIPTIONAL REGULATOR RUTR"/>
    <property type="match status" value="1"/>
</dbReference>
<dbReference type="AlphaFoldDB" id="A0A0D8FUU7"/>
<keyword evidence="7" id="KW-1185">Reference proteome</keyword>
<name>A0A0D8FUU7_9ACTN</name>
<evidence type="ECO:0000256" key="4">
    <source>
        <dbReference type="PROSITE-ProRule" id="PRU00335"/>
    </source>
</evidence>
<organism evidence="6 7">
    <name type="scientific">Ferrimicrobium acidiphilum DSM 19497</name>
    <dbReference type="NCBI Taxonomy" id="1121877"/>
    <lineage>
        <taxon>Bacteria</taxon>
        <taxon>Bacillati</taxon>
        <taxon>Actinomycetota</taxon>
        <taxon>Acidimicrobiia</taxon>
        <taxon>Acidimicrobiales</taxon>
        <taxon>Acidimicrobiaceae</taxon>
        <taxon>Ferrimicrobium</taxon>
    </lineage>
</organism>
<dbReference type="Proteomes" id="UP000032336">
    <property type="component" value="Unassembled WGS sequence"/>
</dbReference>
<gene>
    <name evidence="6" type="ORF">FEAC_11760</name>
</gene>
<evidence type="ECO:0000259" key="5">
    <source>
        <dbReference type="PROSITE" id="PS50977"/>
    </source>
</evidence>
<keyword evidence="2 4" id="KW-0238">DNA-binding</keyword>
<dbReference type="eggNOG" id="COG1309">
    <property type="taxonomic scope" value="Bacteria"/>
</dbReference>
<keyword evidence="3" id="KW-0804">Transcription</keyword>
<feature type="domain" description="HTH tetR-type" evidence="5">
    <location>
        <begin position="15"/>
        <end position="75"/>
    </location>
</feature>
<sequence>MGSIEQGGRRERKKALTRERLIKVARELFAEQGFPETTVQQITEAADVSERTFFRYFESKDDLLLLDLVAFFDRVEFELRVRPIEEEPLVALYQSMLTSVRSGLDESFEIPMVRPHGLGLELTNQLARTYISWELRIAEILAQRLGGSSDCRLRADVTAKLGISVLRAAFRELFQNTPEHLRPEPAAFPQQLECAFVSALDECDLLRRLLATRD</sequence>
<dbReference type="PATRIC" id="fig|1121877.4.peg.1293"/>
<dbReference type="EMBL" id="JXUW01000008">
    <property type="protein sequence ID" value="KJE77050.1"/>
    <property type="molecule type" value="Genomic_DNA"/>
</dbReference>